<gene>
    <name evidence="2" type="primary">AVEN_25079_1</name>
    <name evidence="2" type="ORF">TNIN_139041</name>
</gene>
<evidence type="ECO:0000313" key="2">
    <source>
        <dbReference type="EMBL" id="GFY51316.1"/>
    </source>
</evidence>
<sequence length="120" mass="13607">MKIISQSVEHTSLRPCVNPVEDLLGVHFHTELLSHTNKNSDVPEYLRQLALKVINGIQSDVILIYTDGSKYESNRTGISRELSIQLPRRNPENCSVLRSELIAIDEGLKYIFNRTDSSNI</sequence>
<evidence type="ECO:0000259" key="1">
    <source>
        <dbReference type="PROSITE" id="PS50879"/>
    </source>
</evidence>
<keyword evidence="3" id="KW-1185">Reference proteome</keyword>
<accession>A0A8X7BZT3</accession>
<protein>
    <submittedName>
        <fullName evidence="2">RNase H domain-containing protein</fullName>
    </submittedName>
</protein>
<name>A0A8X7BZT3_9ARAC</name>
<dbReference type="Proteomes" id="UP000886998">
    <property type="component" value="Unassembled WGS sequence"/>
</dbReference>
<dbReference type="OrthoDB" id="6460128at2759"/>
<dbReference type="EMBL" id="BMAV01008008">
    <property type="protein sequence ID" value="GFY51316.1"/>
    <property type="molecule type" value="Genomic_DNA"/>
</dbReference>
<dbReference type="AlphaFoldDB" id="A0A8X7BZT3"/>
<dbReference type="InterPro" id="IPR002156">
    <property type="entry name" value="RNaseH_domain"/>
</dbReference>
<evidence type="ECO:0000313" key="3">
    <source>
        <dbReference type="Proteomes" id="UP000886998"/>
    </source>
</evidence>
<dbReference type="GO" id="GO:0004523">
    <property type="term" value="F:RNA-DNA hybrid ribonuclease activity"/>
    <property type="evidence" value="ECO:0007669"/>
    <property type="project" value="InterPro"/>
</dbReference>
<proteinExistence type="predicted"/>
<dbReference type="PROSITE" id="PS50879">
    <property type="entry name" value="RNASE_H_1"/>
    <property type="match status" value="1"/>
</dbReference>
<feature type="domain" description="RNase H type-1" evidence="1">
    <location>
        <begin position="58"/>
        <end position="120"/>
    </location>
</feature>
<organism evidence="2 3">
    <name type="scientific">Trichonephila inaurata madagascariensis</name>
    <dbReference type="NCBI Taxonomy" id="2747483"/>
    <lineage>
        <taxon>Eukaryota</taxon>
        <taxon>Metazoa</taxon>
        <taxon>Ecdysozoa</taxon>
        <taxon>Arthropoda</taxon>
        <taxon>Chelicerata</taxon>
        <taxon>Arachnida</taxon>
        <taxon>Araneae</taxon>
        <taxon>Araneomorphae</taxon>
        <taxon>Entelegynae</taxon>
        <taxon>Araneoidea</taxon>
        <taxon>Nephilidae</taxon>
        <taxon>Trichonephila</taxon>
        <taxon>Trichonephila inaurata</taxon>
    </lineage>
</organism>
<comment type="caution">
    <text evidence="2">The sequence shown here is derived from an EMBL/GenBank/DDBJ whole genome shotgun (WGS) entry which is preliminary data.</text>
</comment>
<dbReference type="GO" id="GO:0003676">
    <property type="term" value="F:nucleic acid binding"/>
    <property type="evidence" value="ECO:0007669"/>
    <property type="project" value="InterPro"/>
</dbReference>
<reference evidence="2" key="1">
    <citation type="submission" date="2020-08" db="EMBL/GenBank/DDBJ databases">
        <title>Multicomponent nature underlies the extraordinary mechanical properties of spider dragline silk.</title>
        <authorList>
            <person name="Kono N."/>
            <person name="Nakamura H."/>
            <person name="Mori M."/>
            <person name="Yoshida Y."/>
            <person name="Ohtoshi R."/>
            <person name="Malay A.D."/>
            <person name="Moran D.A.P."/>
            <person name="Tomita M."/>
            <person name="Numata K."/>
            <person name="Arakawa K."/>
        </authorList>
    </citation>
    <scope>NUCLEOTIDE SEQUENCE</scope>
</reference>